<gene>
    <name evidence="1" type="ORF">HLB35_12150</name>
</gene>
<dbReference type="AlphaFoldDB" id="A0A7Y3TY04"/>
<name>A0A7Y3TY04_9GAMM</name>
<organism evidence="1 2">
    <name type="scientific">Vreelandella azerica</name>
    <dbReference type="NCBI Taxonomy" id="2732867"/>
    <lineage>
        <taxon>Bacteria</taxon>
        <taxon>Pseudomonadati</taxon>
        <taxon>Pseudomonadota</taxon>
        <taxon>Gammaproteobacteria</taxon>
        <taxon>Oceanospirillales</taxon>
        <taxon>Halomonadaceae</taxon>
        <taxon>Vreelandella</taxon>
    </lineage>
</organism>
<dbReference type="SUPFAM" id="SSF53850">
    <property type="entry name" value="Periplasmic binding protein-like II"/>
    <property type="match status" value="1"/>
</dbReference>
<dbReference type="InterPro" id="IPR001188">
    <property type="entry name" value="Sperm_putr-bd"/>
</dbReference>
<dbReference type="RefSeq" id="WP_171702765.1">
    <property type="nucleotide sequence ID" value="NZ_JABFHI010000004.1"/>
</dbReference>
<sequence>MQNLDVVDEGSRYSVPYMWGTNGIGYNRDRVTEILGDDAPLDSWALLFRCRYYPQLAGRAAGFQCWFGSEMLTPAGLPGS</sequence>
<reference evidence="1 2" key="1">
    <citation type="submission" date="2020-05" db="EMBL/GenBank/DDBJ databases">
        <authorList>
            <person name="Ruan W."/>
            <person name="Jeon C.O."/>
            <person name="Chun B.H."/>
        </authorList>
    </citation>
    <scope>NUCLEOTIDE SEQUENCE [LARGE SCALE GENOMIC DNA]</scope>
    <source>
        <strain evidence="1 2">TBZ9</strain>
    </source>
</reference>
<reference evidence="1 2" key="2">
    <citation type="submission" date="2020-06" db="EMBL/GenBank/DDBJ databases">
        <title>Halomonas songnenensis sp. nov., a moderately halophilic bacterium isolated from saline and alkaline soils.</title>
        <authorList>
            <person name="Jiang J."/>
            <person name="Pan Y."/>
        </authorList>
    </citation>
    <scope>NUCLEOTIDE SEQUENCE [LARGE SCALE GENOMIC DNA]</scope>
    <source>
        <strain evidence="1 2">TBZ9</strain>
    </source>
</reference>
<evidence type="ECO:0000313" key="1">
    <source>
        <dbReference type="EMBL" id="NOG32316.1"/>
    </source>
</evidence>
<dbReference type="Gene3D" id="3.40.190.10">
    <property type="entry name" value="Periplasmic binding protein-like II"/>
    <property type="match status" value="2"/>
</dbReference>
<proteinExistence type="predicted"/>
<evidence type="ECO:0000313" key="2">
    <source>
        <dbReference type="Proteomes" id="UP000588806"/>
    </source>
</evidence>
<accession>A0A7Y3TY04</accession>
<dbReference type="GO" id="GO:0019808">
    <property type="term" value="F:polyamine binding"/>
    <property type="evidence" value="ECO:0007669"/>
    <property type="project" value="InterPro"/>
</dbReference>
<dbReference type="EMBL" id="JABFHI010000004">
    <property type="protein sequence ID" value="NOG32316.1"/>
    <property type="molecule type" value="Genomic_DNA"/>
</dbReference>
<dbReference type="GO" id="GO:0042597">
    <property type="term" value="C:periplasmic space"/>
    <property type="evidence" value="ECO:0007669"/>
    <property type="project" value="InterPro"/>
</dbReference>
<comment type="caution">
    <text evidence="1">The sequence shown here is derived from an EMBL/GenBank/DDBJ whole genome shotgun (WGS) entry which is preliminary data.</text>
</comment>
<dbReference type="GO" id="GO:0015846">
    <property type="term" value="P:polyamine transport"/>
    <property type="evidence" value="ECO:0007669"/>
    <property type="project" value="InterPro"/>
</dbReference>
<dbReference type="PRINTS" id="PR00909">
    <property type="entry name" value="SPERMDNBNDNG"/>
</dbReference>
<dbReference type="Proteomes" id="UP000588806">
    <property type="component" value="Unassembled WGS sequence"/>
</dbReference>
<protein>
    <submittedName>
        <fullName evidence="1">Uncharacterized protein</fullName>
    </submittedName>
</protein>
<keyword evidence="2" id="KW-1185">Reference proteome</keyword>